<keyword evidence="12" id="KW-1185">Reference proteome</keyword>
<dbReference type="RefSeq" id="WP_212693982.1">
    <property type="nucleotide sequence ID" value="NZ_CP058649.1"/>
</dbReference>
<evidence type="ECO:0000313" key="12">
    <source>
        <dbReference type="Proteomes" id="UP000683246"/>
    </source>
</evidence>
<keyword evidence="5 9" id="KW-0028">Amino-acid biosynthesis</keyword>
<dbReference type="InterPro" id="IPR015422">
    <property type="entry name" value="PyrdxlP-dep_Trfase_small"/>
</dbReference>
<dbReference type="GO" id="GO:0000105">
    <property type="term" value="P:L-histidine biosynthetic process"/>
    <property type="evidence" value="ECO:0007669"/>
    <property type="project" value="UniProtKB-UniRule"/>
</dbReference>
<dbReference type="InterPro" id="IPR001917">
    <property type="entry name" value="Aminotrans_II_pyridoxalP_BS"/>
</dbReference>
<evidence type="ECO:0000256" key="8">
    <source>
        <dbReference type="ARBA" id="ARBA00023102"/>
    </source>
</evidence>
<dbReference type="PANTHER" id="PTHR42885:SF2">
    <property type="entry name" value="HISTIDINOL-PHOSPHATE AMINOTRANSFERASE"/>
    <property type="match status" value="1"/>
</dbReference>
<dbReference type="UniPathway" id="UPA00031">
    <property type="reaction ID" value="UER00012"/>
</dbReference>
<evidence type="ECO:0000256" key="4">
    <source>
        <dbReference type="ARBA" id="ARBA00022576"/>
    </source>
</evidence>
<keyword evidence="7 9" id="KW-0663">Pyridoxal phosphate</keyword>
<protein>
    <recommendedName>
        <fullName evidence="9">Histidinol-phosphate aminotransferase</fullName>
        <ecNumber evidence="9">2.6.1.9</ecNumber>
    </recommendedName>
    <alternativeName>
        <fullName evidence="9">Imidazole acetol-phosphate transaminase</fullName>
    </alternativeName>
</protein>
<comment type="catalytic activity">
    <reaction evidence="9">
        <text>L-histidinol phosphate + 2-oxoglutarate = 3-(imidazol-4-yl)-2-oxopropyl phosphate + L-glutamate</text>
        <dbReference type="Rhea" id="RHEA:23744"/>
        <dbReference type="ChEBI" id="CHEBI:16810"/>
        <dbReference type="ChEBI" id="CHEBI:29985"/>
        <dbReference type="ChEBI" id="CHEBI:57766"/>
        <dbReference type="ChEBI" id="CHEBI:57980"/>
        <dbReference type="EC" id="2.6.1.9"/>
    </reaction>
</comment>
<comment type="pathway">
    <text evidence="9">Amino-acid biosynthesis; L-histidine biosynthesis; L-histidine from 5-phospho-alpha-D-ribose 1-diphosphate: step 7/9.</text>
</comment>
<evidence type="ECO:0000256" key="5">
    <source>
        <dbReference type="ARBA" id="ARBA00022605"/>
    </source>
</evidence>
<dbReference type="Proteomes" id="UP000683246">
    <property type="component" value="Chromosome"/>
</dbReference>
<dbReference type="PANTHER" id="PTHR42885">
    <property type="entry name" value="HISTIDINOL-PHOSPHATE AMINOTRANSFERASE-RELATED"/>
    <property type="match status" value="1"/>
</dbReference>
<dbReference type="KEGG" id="vpy:HZI73_13845"/>
<dbReference type="InterPro" id="IPR015421">
    <property type="entry name" value="PyrdxlP-dep_Trfase_major"/>
</dbReference>
<dbReference type="PROSITE" id="PS00599">
    <property type="entry name" value="AA_TRANSFER_CLASS_2"/>
    <property type="match status" value="1"/>
</dbReference>
<dbReference type="Gene3D" id="3.90.1150.10">
    <property type="entry name" value="Aspartate Aminotransferase, domain 1"/>
    <property type="match status" value="1"/>
</dbReference>
<comment type="similarity">
    <text evidence="2 9">Belongs to the class-II pyridoxal-phosphate-dependent aminotransferase family. Histidinol-phosphate aminotransferase subfamily.</text>
</comment>
<dbReference type="EC" id="2.6.1.9" evidence="9"/>
<dbReference type="Pfam" id="PF00155">
    <property type="entry name" value="Aminotran_1_2"/>
    <property type="match status" value="1"/>
</dbReference>
<sequence length="351" mass="39968">MIKTYMRKDLQNYSPYHAPEKPYEVKLDANENPYTHDPEVIQAMKDWIEDCEHMRRYPDTDCHRLKEAIAEFWKVGKDEVICGVGSDQLIESIAKVFIEPGDKVLMPAPSFSMYKLATTLNRGIAVEFSLDDDYQYPIDTIIQTYQEIQPKCVFLCTPNNPTGSSLAIKDIEKLLQVMTCPVVIDEAYGEFVDRTMIDQIDKYPNIIVLRTFSKAYGCAGLRVGYGIGSKEMIEALHLVLPPYHLNAFSQYMAKTILEKYGHYKDNVKAIVKEREALITALSTIDYVCKVYPSDANYILISVSRDDIVKQLEERKVLVRGYGATGALANCLRITVGTEKENKKLIEVMKTI</sequence>
<keyword evidence="6 9" id="KW-0808">Transferase</keyword>
<keyword evidence="8 9" id="KW-0368">Histidine biosynthesis</keyword>
<feature type="modified residue" description="N6-(pyridoxal phosphate)lysine" evidence="9">
    <location>
        <position position="214"/>
    </location>
</feature>
<keyword evidence="4 9" id="KW-0032">Aminotransferase</keyword>
<dbReference type="CDD" id="cd00609">
    <property type="entry name" value="AAT_like"/>
    <property type="match status" value="1"/>
</dbReference>
<dbReference type="InterPro" id="IPR015424">
    <property type="entry name" value="PyrdxlP-dep_Trfase"/>
</dbReference>
<dbReference type="GO" id="GO:0004400">
    <property type="term" value="F:histidinol-phosphate transaminase activity"/>
    <property type="evidence" value="ECO:0007669"/>
    <property type="project" value="UniProtKB-UniRule"/>
</dbReference>
<dbReference type="EMBL" id="CP058649">
    <property type="protein sequence ID" value="QUI23302.1"/>
    <property type="molecule type" value="Genomic_DNA"/>
</dbReference>
<comment type="cofactor">
    <cofactor evidence="1 9">
        <name>pyridoxal 5'-phosphate</name>
        <dbReference type="ChEBI" id="CHEBI:597326"/>
    </cofactor>
</comment>
<dbReference type="AlphaFoldDB" id="A0A8J8MKX2"/>
<comment type="subunit">
    <text evidence="3 9">Homodimer.</text>
</comment>
<dbReference type="Gene3D" id="3.40.640.10">
    <property type="entry name" value="Type I PLP-dependent aspartate aminotransferase-like (Major domain)"/>
    <property type="match status" value="1"/>
</dbReference>
<evidence type="ECO:0000256" key="6">
    <source>
        <dbReference type="ARBA" id="ARBA00022679"/>
    </source>
</evidence>
<evidence type="ECO:0000259" key="10">
    <source>
        <dbReference type="Pfam" id="PF00155"/>
    </source>
</evidence>
<evidence type="ECO:0000256" key="9">
    <source>
        <dbReference type="HAMAP-Rule" id="MF_01023"/>
    </source>
</evidence>
<evidence type="ECO:0000313" key="11">
    <source>
        <dbReference type="EMBL" id="QUI23302.1"/>
    </source>
</evidence>
<name>A0A8J8MKX2_9FIRM</name>
<organism evidence="11 12">
    <name type="scientific">Vallitalea pronyensis</name>
    <dbReference type="NCBI Taxonomy" id="1348613"/>
    <lineage>
        <taxon>Bacteria</taxon>
        <taxon>Bacillati</taxon>
        <taxon>Bacillota</taxon>
        <taxon>Clostridia</taxon>
        <taxon>Lachnospirales</taxon>
        <taxon>Vallitaleaceae</taxon>
        <taxon>Vallitalea</taxon>
    </lineage>
</organism>
<dbReference type="InterPro" id="IPR005861">
    <property type="entry name" value="HisP_aminotrans"/>
</dbReference>
<evidence type="ECO:0000256" key="1">
    <source>
        <dbReference type="ARBA" id="ARBA00001933"/>
    </source>
</evidence>
<proteinExistence type="inferred from homology"/>
<dbReference type="NCBIfam" id="TIGR01141">
    <property type="entry name" value="hisC"/>
    <property type="match status" value="1"/>
</dbReference>
<feature type="domain" description="Aminotransferase class I/classII large" evidence="10">
    <location>
        <begin position="25"/>
        <end position="346"/>
    </location>
</feature>
<evidence type="ECO:0000256" key="2">
    <source>
        <dbReference type="ARBA" id="ARBA00007970"/>
    </source>
</evidence>
<accession>A0A8J8MKX2</accession>
<evidence type="ECO:0000256" key="3">
    <source>
        <dbReference type="ARBA" id="ARBA00011738"/>
    </source>
</evidence>
<evidence type="ECO:0000256" key="7">
    <source>
        <dbReference type="ARBA" id="ARBA00022898"/>
    </source>
</evidence>
<dbReference type="InterPro" id="IPR004839">
    <property type="entry name" value="Aminotransferase_I/II_large"/>
</dbReference>
<reference evidence="11" key="1">
    <citation type="submission" date="2020-07" db="EMBL/GenBank/DDBJ databases">
        <title>Vallitalea pronyensis genome.</title>
        <authorList>
            <person name="Postec A."/>
        </authorList>
    </citation>
    <scope>NUCLEOTIDE SEQUENCE</scope>
    <source>
        <strain evidence="11">FatNI3</strain>
    </source>
</reference>
<dbReference type="GO" id="GO:0030170">
    <property type="term" value="F:pyridoxal phosphate binding"/>
    <property type="evidence" value="ECO:0007669"/>
    <property type="project" value="InterPro"/>
</dbReference>
<dbReference type="HAMAP" id="MF_01023">
    <property type="entry name" value="HisC_aminotrans_2"/>
    <property type="match status" value="1"/>
</dbReference>
<gene>
    <name evidence="9 11" type="primary">hisC</name>
    <name evidence="11" type="ORF">HZI73_13845</name>
</gene>
<dbReference type="SUPFAM" id="SSF53383">
    <property type="entry name" value="PLP-dependent transferases"/>
    <property type="match status" value="1"/>
</dbReference>